<evidence type="ECO:0000259" key="2">
    <source>
        <dbReference type="Pfam" id="PF20152"/>
    </source>
</evidence>
<feature type="transmembrane region" description="Helical" evidence="1">
    <location>
        <begin position="104"/>
        <end position="126"/>
    </location>
</feature>
<feature type="transmembrane region" description="Helical" evidence="1">
    <location>
        <begin position="74"/>
        <end position="92"/>
    </location>
</feature>
<feature type="transmembrane region" description="Helical" evidence="1">
    <location>
        <begin position="248"/>
        <end position="268"/>
    </location>
</feature>
<dbReference type="PANTHER" id="PTHR40465:SF1">
    <property type="entry name" value="DUF6534 DOMAIN-CONTAINING PROTEIN"/>
    <property type="match status" value="1"/>
</dbReference>
<accession>A0ABR3J517</accession>
<sequence>MVLTVDLNNTFGAVLVGVLISSLLFGVTCVQAWRYFQVYQDRQYIRVMVASVMLVTSNSERTSKLTANSIHRRLMEAVHLALVMHAIYYYLVSNFGNLLALINSSWSIIWLVGITAGITLVAHLFYTHYVWQISKKNPFLTGYLLLLAMAHFGLAVSIAVEAHRLRSFTRFAKEAHSLVTASLSVAALADLSTAVAVSYLLHSSRSGWKSTDTLINRLIVYAIHNGLLTSIMDIIVLIFVTVQQHNLIFVAIFTVLGNLYAISMLATLNARRSTSRLLGQQPSEGGPTSISFTIGEASADFSGHAPQFIPMPTRVHVHSETEKAYA</sequence>
<dbReference type="PANTHER" id="PTHR40465">
    <property type="entry name" value="CHROMOSOME 1, WHOLE GENOME SHOTGUN SEQUENCE"/>
    <property type="match status" value="1"/>
</dbReference>
<keyword evidence="1" id="KW-1133">Transmembrane helix</keyword>
<evidence type="ECO:0000256" key="1">
    <source>
        <dbReference type="SAM" id="Phobius"/>
    </source>
</evidence>
<keyword evidence="1" id="KW-0472">Membrane</keyword>
<protein>
    <recommendedName>
        <fullName evidence="2">DUF6534 domain-containing protein</fullName>
    </recommendedName>
</protein>
<reference evidence="4" key="1">
    <citation type="submission" date="2024-06" db="EMBL/GenBank/DDBJ databases">
        <title>Multi-omics analyses provide insights into the biosynthesis of the anticancer antibiotic pleurotin in Hohenbuehelia grisea.</title>
        <authorList>
            <person name="Weaver J.A."/>
            <person name="Alberti F."/>
        </authorList>
    </citation>
    <scope>NUCLEOTIDE SEQUENCE [LARGE SCALE GENOMIC DNA]</scope>
    <source>
        <strain evidence="4">T-177</strain>
    </source>
</reference>
<dbReference type="InterPro" id="IPR045339">
    <property type="entry name" value="DUF6534"/>
</dbReference>
<proteinExistence type="predicted"/>
<comment type="caution">
    <text evidence="3">The sequence shown here is derived from an EMBL/GenBank/DDBJ whole genome shotgun (WGS) entry which is preliminary data.</text>
</comment>
<feature type="domain" description="DUF6534" evidence="2">
    <location>
        <begin position="186"/>
        <end position="273"/>
    </location>
</feature>
<gene>
    <name evidence="3" type="ORF">HGRIS_007367</name>
</gene>
<name>A0ABR3J517_9AGAR</name>
<dbReference type="Pfam" id="PF20152">
    <property type="entry name" value="DUF6534"/>
    <property type="match status" value="1"/>
</dbReference>
<evidence type="ECO:0000313" key="3">
    <source>
        <dbReference type="EMBL" id="KAL0950565.1"/>
    </source>
</evidence>
<keyword evidence="4" id="KW-1185">Reference proteome</keyword>
<feature type="transmembrane region" description="Helical" evidence="1">
    <location>
        <begin position="222"/>
        <end position="242"/>
    </location>
</feature>
<evidence type="ECO:0000313" key="4">
    <source>
        <dbReference type="Proteomes" id="UP001556367"/>
    </source>
</evidence>
<keyword evidence="1" id="KW-0812">Transmembrane</keyword>
<feature type="transmembrane region" description="Helical" evidence="1">
    <location>
        <begin position="12"/>
        <end position="36"/>
    </location>
</feature>
<feature type="transmembrane region" description="Helical" evidence="1">
    <location>
        <begin position="180"/>
        <end position="201"/>
    </location>
</feature>
<dbReference type="Proteomes" id="UP001556367">
    <property type="component" value="Unassembled WGS sequence"/>
</dbReference>
<feature type="transmembrane region" description="Helical" evidence="1">
    <location>
        <begin position="138"/>
        <end position="160"/>
    </location>
</feature>
<organism evidence="3 4">
    <name type="scientific">Hohenbuehelia grisea</name>
    <dbReference type="NCBI Taxonomy" id="104357"/>
    <lineage>
        <taxon>Eukaryota</taxon>
        <taxon>Fungi</taxon>
        <taxon>Dikarya</taxon>
        <taxon>Basidiomycota</taxon>
        <taxon>Agaricomycotina</taxon>
        <taxon>Agaricomycetes</taxon>
        <taxon>Agaricomycetidae</taxon>
        <taxon>Agaricales</taxon>
        <taxon>Pleurotineae</taxon>
        <taxon>Pleurotaceae</taxon>
        <taxon>Hohenbuehelia</taxon>
    </lineage>
</organism>
<dbReference type="EMBL" id="JASNQZ010000011">
    <property type="protein sequence ID" value="KAL0950565.1"/>
    <property type="molecule type" value="Genomic_DNA"/>
</dbReference>